<feature type="region of interest" description="Disordered" evidence="1">
    <location>
        <begin position="946"/>
        <end position="989"/>
    </location>
</feature>
<feature type="region of interest" description="Disordered" evidence="1">
    <location>
        <begin position="434"/>
        <end position="465"/>
    </location>
</feature>
<feature type="compositionally biased region" description="Low complexity" evidence="1">
    <location>
        <begin position="865"/>
        <end position="877"/>
    </location>
</feature>
<feature type="compositionally biased region" description="Polar residues" evidence="1">
    <location>
        <begin position="651"/>
        <end position="664"/>
    </location>
</feature>
<keyword evidence="3" id="KW-1185">Reference proteome</keyword>
<feature type="compositionally biased region" description="Basic and acidic residues" evidence="1">
    <location>
        <begin position="1282"/>
        <end position="1291"/>
    </location>
</feature>
<feature type="compositionally biased region" description="Basic and acidic residues" evidence="1">
    <location>
        <begin position="903"/>
        <end position="918"/>
    </location>
</feature>
<feature type="region of interest" description="Disordered" evidence="1">
    <location>
        <begin position="546"/>
        <end position="607"/>
    </location>
</feature>
<feature type="region of interest" description="Disordered" evidence="1">
    <location>
        <begin position="1374"/>
        <end position="1414"/>
    </location>
</feature>
<feature type="compositionally biased region" description="Polar residues" evidence="1">
    <location>
        <begin position="741"/>
        <end position="757"/>
    </location>
</feature>
<feature type="compositionally biased region" description="Low complexity" evidence="1">
    <location>
        <begin position="780"/>
        <end position="793"/>
    </location>
</feature>
<feature type="compositionally biased region" description="Basic and acidic residues" evidence="1">
    <location>
        <begin position="546"/>
        <end position="555"/>
    </location>
</feature>
<feature type="region of interest" description="Disordered" evidence="1">
    <location>
        <begin position="1123"/>
        <end position="1146"/>
    </location>
</feature>
<dbReference type="OrthoDB" id="2564483at2759"/>
<feature type="region of interest" description="Disordered" evidence="1">
    <location>
        <begin position="1252"/>
        <end position="1309"/>
    </location>
</feature>
<name>A0A1B9GHK6_9TREE</name>
<feature type="region of interest" description="Disordered" evidence="1">
    <location>
        <begin position="1"/>
        <end position="63"/>
    </location>
</feature>
<feature type="compositionally biased region" description="Basic and acidic residues" evidence="1">
    <location>
        <begin position="963"/>
        <end position="973"/>
    </location>
</feature>
<feature type="compositionally biased region" description="Polar residues" evidence="1">
    <location>
        <begin position="1132"/>
        <end position="1144"/>
    </location>
</feature>
<accession>A0A1B9GHK6</accession>
<feature type="compositionally biased region" description="Polar residues" evidence="1">
    <location>
        <begin position="109"/>
        <end position="127"/>
    </location>
</feature>
<dbReference type="Proteomes" id="UP000092666">
    <property type="component" value="Unassembled WGS sequence"/>
</dbReference>
<feature type="region of interest" description="Disordered" evidence="1">
    <location>
        <begin position="903"/>
        <end position="928"/>
    </location>
</feature>
<evidence type="ECO:0000313" key="2">
    <source>
        <dbReference type="EMBL" id="OCF30554.1"/>
    </source>
</evidence>
<evidence type="ECO:0000313" key="3">
    <source>
        <dbReference type="Proteomes" id="UP000092666"/>
    </source>
</evidence>
<feature type="compositionally biased region" description="Low complexity" evidence="1">
    <location>
        <begin position="434"/>
        <end position="448"/>
    </location>
</feature>
<feature type="compositionally biased region" description="Polar residues" evidence="1">
    <location>
        <begin position="1"/>
        <end position="23"/>
    </location>
</feature>
<feature type="region of interest" description="Disordered" evidence="1">
    <location>
        <begin position="644"/>
        <end position="664"/>
    </location>
</feature>
<organism evidence="2 3">
    <name type="scientific">Kwoniella heveanensis BCC8398</name>
    <dbReference type="NCBI Taxonomy" id="1296120"/>
    <lineage>
        <taxon>Eukaryota</taxon>
        <taxon>Fungi</taxon>
        <taxon>Dikarya</taxon>
        <taxon>Basidiomycota</taxon>
        <taxon>Agaricomycotina</taxon>
        <taxon>Tremellomycetes</taxon>
        <taxon>Tremellales</taxon>
        <taxon>Cryptococcaceae</taxon>
        <taxon>Kwoniella</taxon>
    </lineage>
</organism>
<protein>
    <submittedName>
        <fullName evidence="2">Uncharacterized protein</fullName>
    </submittedName>
</protein>
<gene>
    <name evidence="2" type="ORF">I316_07822</name>
</gene>
<feature type="region of interest" description="Disordered" evidence="1">
    <location>
        <begin position="104"/>
        <end position="181"/>
    </location>
</feature>
<feature type="region of interest" description="Disordered" evidence="1">
    <location>
        <begin position="808"/>
        <end position="877"/>
    </location>
</feature>
<feature type="compositionally biased region" description="Low complexity" evidence="1">
    <location>
        <begin position="156"/>
        <end position="181"/>
    </location>
</feature>
<feature type="region of interest" description="Disordered" evidence="1">
    <location>
        <begin position="1326"/>
        <end position="1359"/>
    </location>
</feature>
<feature type="compositionally biased region" description="Basic and acidic residues" evidence="1">
    <location>
        <begin position="1338"/>
        <end position="1348"/>
    </location>
</feature>
<dbReference type="EMBL" id="KV700147">
    <property type="protein sequence ID" value="OCF30554.1"/>
    <property type="molecule type" value="Genomic_DNA"/>
</dbReference>
<feature type="region of interest" description="Disordered" evidence="1">
    <location>
        <begin position="1036"/>
        <end position="1095"/>
    </location>
</feature>
<sequence length="1578" mass="168341">MVKSQRSSTKLFHQWPANSNSHSAAHERAPPTPTSVKKGKDIAQPYTPGHTSHHHHESSGGGFGTLTSRVGIAGIGMGIGIGIGFGNARTPALASVTGPPTAAIIAPGSPSQTDPFGSQVTSPTLSRSPIPPTPVHAQSSQGGAHGSHGHGHGHGHSTSSNSNSVRSRPPSTVLSSSSNSPSVGIVTPKIILASPSTSTIHYLFPSSDTKTGLHLDPNTATTAATTTTITIAPTSKPAAQEGVRRNQSVSKRDRNRTSVVIGNQIEHRDIPGIKNKRSLPSSAASQQRSGSAANALAPTKKVVSAASPGGLRKSDIGKPIPSAADEGRDYSKGYYDITPAPAEEEQEDDMGSLRRQPAMVDLSGRGKIGLRSQADGTVIREEPGGFKRKGSIILKEIENRRERRGWEIGSKKTTATTRSGVRGPVSRPYIPPITIIQQRRRSQSLSSPRPAPSPPVDGRISPLLPAPDFGDPLSLSVVIPSPSYSHLEYSLAGSSVSSASQRGSKNWAKRSSVIFPMSSAMMRGDTRMGLGGYDAGKLKAREDAERRLTGEREGGRFASLKRSVSLRKKSEEGPRRARPRSQSLGSRSIRVGVDSAEQLPPPPLPVHLRRPYRPSSEVSDDSAFIGGLSIDLGSRYINVNPDTFSPRDHTPSTSFASPQSADTSIFPASTPTSDCQSAIIENVIRIVGKPLHPAFNESDVSILAPSTIGLGFSPVGTPVSLPESLKAEVIDLTETGRRVSSPMTNNAGSHDGTSIVTPPTPHNDGNLPKPTHLHVKDDSSSAAGSASSSARIPRRSLLLAQNRFYLPPTHPKPVTGLQKKPSLRPSKSLGPGLIKRAYTSTSVKDHLDHPTGAASSSSNIESPDVAAGGVTASSTSASFGKGLLKSASIRSTTRRLSKVFEGEDRSGIYQEQHTHGTERMGTTPSMRFGRRPLTAFSLCSPSDAIDPLPYTSPGPSSGYPHSQNRERSKDHHSNHSRPHSTLRSNKSSPFLSASNSLRVIFGREGFVARSLSQAFERESPGHHALPRDRSDHVYELTRRSASSAGQGAAEGQDLKSRISSPLEADRGFEGRSTSLTSRSRAHEEAKERGRSADRAWRESVLQEAVSLSISSGLNKLAESPIVHDSANDSKQSEQQPRMVSSGSKSRLAIPDTLLAAPTIRESSLEPDWSDLGETMMKPSKGSIKSGLSLKAVVQDWAVPQRFLGQVGKEESSGMVSAPSVYSNGASTYVERPSRRPQGKGFPSSFSIADLKSRSLSKASRRSPSRSPLVAESACRSNNSKSNESRGVRERGISPPIPITGSVGGDRDNEEGMEELRDSRYIPSTSIYDADPPSVHGPLHSEDAKEVTKPEAGLRTSASRSGLFSLSLRSKAPSLTAGTAGELTGSKPARSPSPSQMIRVSGESGRSKPAGGFGLSLRTRASIRSQRVGKTPMDTVKAEGGVYRTPSGGIGNSSTFVHVHEPQHFLKDQKEREPQRLLDALVARDAHGIVHSQIGADFHTHAEAVSTQIEVGDHKRADAEEREREKVRKVLEWRDEVGENEDIARLEERMRGFVVGEKERIKVIGRRRSGSGSGEMLRV</sequence>
<evidence type="ECO:0000256" key="1">
    <source>
        <dbReference type="SAM" id="MobiDB-lite"/>
    </source>
</evidence>
<feature type="compositionally biased region" description="Basic and acidic residues" evidence="1">
    <location>
        <begin position="1080"/>
        <end position="1095"/>
    </location>
</feature>
<feature type="compositionally biased region" description="Low complexity" evidence="1">
    <location>
        <begin position="1040"/>
        <end position="1051"/>
    </location>
</feature>
<feature type="region of interest" description="Disordered" evidence="1">
    <location>
        <begin position="736"/>
        <end position="793"/>
    </location>
</feature>
<feature type="compositionally biased region" description="Low complexity" evidence="1">
    <location>
        <begin position="281"/>
        <end position="295"/>
    </location>
</feature>
<reference evidence="3" key="2">
    <citation type="submission" date="2013-12" db="EMBL/GenBank/DDBJ databases">
        <title>Evolution of pathogenesis and genome organization in the Tremellales.</title>
        <authorList>
            <person name="Cuomo C."/>
            <person name="Litvintseva A."/>
            <person name="Heitman J."/>
            <person name="Chen Y."/>
            <person name="Sun S."/>
            <person name="Springer D."/>
            <person name="Dromer F."/>
            <person name="Young S."/>
            <person name="Zeng Q."/>
            <person name="Chapman S."/>
            <person name="Gujja S."/>
            <person name="Saif S."/>
            <person name="Birren B."/>
        </authorList>
    </citation>
    <scope>NUCLEOTIDE SEQUENCE [LARGE SCALE GENOMIC DNA]</scope>
    <source>
        <strain evidence="3">BCC8398</strain>
    </source>
</reference>
<reference evidence="2 3" key="1">
    <citation type="submission" date="2013-07" db="EMBL/GenBank/DDBJ databases">
        <title>The Genome Sequence of Cryptococcus heveanensis BCC8398.</title>
        <authorList>
            <consortium name="The Broad Institute Genome Sequencing Platform"/>
            <person name="Cuomo C."/>
            <person name="Litvintseva A."/>
            <person name="Chen Y."/>
            <person name="Heitman J."/>
            <person name="Sun S."/>
            <person name="Springer D."/>
            <person name="Dromer F."/>
            <person name="Young S.K."/>
            <person name="Zeng Q."/>
            <person name="Gargeya S."/>
            <person name="Fitzgerald M."/>
            <person name="Abouelleil A."/>
            <person name="Alvarado L."/>
            <person name="Berlin A.M."/>
            <person name="Chapman S.B."/>
            <person name="Dewar J."/>
            <person name="Goldberg J."/>
            <person name="Griggs A."/>
            <person name="Gujja S."/>
            <person name="Hansen M."/>
            <person name="Howarth C."/>
            <person name="Imamovic A."/>
            <person name="Larimer J."/>
            <person name="McCowan C."/>
            <person name="Murphy C."/>
            <person name="Pearson M."/>
            <person name="Priest M."/>
            <person name="Roberts A."/>
            <person name="Saif S."/>
            <person name="Shea T."/>
            <person name="Sykes S."/>
            <person name="Wortman J."/>
            <person name="Nusbaum C."/>
            <person name="Birren B."/>
        </authorList>
    </citation>
    <scope>NUCLEOTIDE SEQUENCE [LARGE SCALE GENOMIC DNA]</scope>
    <source>
        <strain evidence="2 3">BCC8398</strain>
    </source>
</reference>
<feature type="compositionally biased region" description="Low complexity" evidence="1">
    <location>
        <begin position="949"/>
        <end position="962"/>
    </location>
</feature>
<proteinExistence type="predicted"/>
<feature type="region of interest" description="Disordered" evidence="1">
    <location>
        <begin position="235"/>
        <end position="336"/>
    </location>
</feature>